<dbReference type="Proteomes" id="UP000188912">
    <property type="component" value="Chromosome"/>
</dbReference>
<evidence type="ECO:0000313" key="2">
    <source>
        <dbReference type="Proteomes" id="UP000188912"/>
    </source>
</evidence>
<protein>
    <submittedName>
        <fullName evidence="1">Uncharacterized protein</fullName>
    </submittedName>
</protein>
<dbReference type="AlphaFoldDB" id="A0A1U9JWT8"/>
<name>A0A1U9JWT8_9HYPH</name>
<reference evidence="1 2" key="1">
    <citation type="journal article" date="2010" name="Science">
        <title>Genomic comparison of the ants Camponotus floridanus and Harpegnathos saltator.</title>
        <authorList>
            <person name="Bonasio R."/>
            <person name="Zhang G."/>
            <person name="Ye C."/>
            <person name="Mutti N.S."/>
            <person name="Fang X."/>
            <person name="Qin N."/>
            <person name="Donahue G."/>
            <person name="Yang P."/>
            <person name="Li Q."/>
            <person name="Li C."/>
            <person name="Zhang P."/>
            <person name="Huang Z."/>
            <person name="Berger S.L."/>
            <person name="Reinberg D."/>
            <person name="Wang J."/>
            <person name="Liebig J."/>
        </authorList>
    </citation>
    <scope>NUCLEOTIDE SEQUENCE [LARGE SCALE GENOMIC DNA]</scope>
    <source>
        <strain evidence="1 2">Hsal</strain>
    </source>
</reference>
<organism evidence="1 2">
    <name type="scientific">Candidatus Tokpelaia hoelldobleri</name>
    <dbReference type="NCBI Taxonomy" id="1902579"/>
    <lineage>
        <taxon>Bacteria</taxon>
        <taxon>Pseudomonadati</taxon>
        <taxon>Pseudomonadota</taxon>
        <taxon>Alphaproteobacteria</taxon>
        <taxon>Hyphomicrobiales</taxon>
        <taxon>Candidatus Tokpelaia</taxon>
    </lineage>
</organism>
<accession>A0A1U9JWT8</accession>
<evidence type="ECO:0000313" key="1">
    <source>
        <dbReference type="EMBL" id="AQS42349.1"/>
    </source>
</evidence>
<reference evidence="1 2" key="2">
    <citation type="journal article" date="2016" name="Sci. Rep.">
        <title>The genome of Rhizobiales bacteria in predatory ants reveals urease gene functions but no genes for nitrogen fixation.</title>
        <authorList>
            <person name="Neuvonen M.M."/>
            <person name="Tamarit D."/>
            <person name="Naslund K."/>
            <person name="Liebig J."/>
            <person name="Feldhaar H."/>
            <person name="Moran N.A."/>
            <person name="Guy L."/>
            <person name="Andersson S.G."/>
        </authorList>
    </citation>
    <scope>NUCLEOTIDE SEQUENCE [LARGE SCALE GENOMIC DNA]</scope>
    <source>
        <strain evidence="1 2">Hsal</strain>
    </source>
</reference>
<gene>
    <name evidence="1" type="ORF">BHV28_16730</name>
</gene>
<dbReference type="KEGG" id="thd:BHV28_16730"/>
<sequence>MGMVMKNGLKAGLYTAHALLPIHFELPRHEIPLKTFVRTAEQIQAIIAAFKLWIKRQFHRMRGGGKCLLQPSI</sequence>
<proteinExistence type="predicted"/>
<dbReference type="EMBL" id="CP017315">
    <property type="protein sequence ID" value="AQS42349.1"/>
    <property type="molecule type" value="Genomic_DNA"/>
</dbReference>
<keyword evidence="2" id="KW-1185">Reference proteome</keyword>